<dbReference type="Pfam" id="PF01323">
    <property type="entry name" value="DSBA"/>
    <property type="match status" value="1"/>
</dbReference>
<comment type="catalytic activity">
    <reaction evidence="1">
        <text>2-hydroxychromene-2-carboxylate = (3E)-4-(2-hydroxyphenyl)-2-oxobut-3-enoate</text>
        <dbReference type="Rhea" id="RHEA:27401"/>
        <dbReference type="ChEBI" id="CHEBI:59350"/>
        <dbReference type="ChEBI" id="CHEBI:59353"/>
        <dbReference type="EC" id="5.99.1.4"/>
    </reaction>
</comment>
<dbReference type="PANTHER" id="PTHR42943">
    <property type="entry name" value="GLUTATHIONE S-TRANSFERASE KAPPA"/>
    <property type="match status" value="1"/>
</dbReference>
<protein>
    <recommendedName>
        <fullName evidence="1">2-hydroxychromene-2-carboxylate isomerase</fullName>
        <ecNumber evidence="1">5.99.1.4</ecNumber>
    </recommendedName>
</protein>
<dbReference type="EMBL" id="LABY01000063">
    <property type="protein sequence ID" value="KMO39076.1"/>
    <property type="molecule type" value="Genomic_DNA"/>
</dbReference>
<dbReference type="PANTHER" id="PTHR42943:SF2">
    <property type="entry name" value="GLUTATHIONE S-TRANSFERASE KAPPA 1"/>
    <property type="match status" value="1"/>
</dbReference>
<feature type="active site" description="Nucleophile" evidence="2">
    <location>
        <position position="15"/>
    </location>
</feature>
<dbReference type="GO" id="GO:0004602">
    <property type="term" value="F:glutathione peroxidase activity"/>
    <property type="evidence" value="ECO:0007669"/>
    <property type="project" value="TreeGrafter"/>
</dbReference>
<keyword evidence="5" id="KW-1185">Reference proteome</keyword>
<dbReference type="InterPro" id="IPR036249">
    <property type="entry name" value="Thioredoxin-like_sf"/>
</dbReference>
<evidence type="ECO:0000259" key="3">
    <source>
        <dbReference type="Pfam" id="PF01323"/>
    </source>
</evidence>
<dbReference type="OrthoDB" id="5244108at2"/>
<comment type="caution">
    <text evidence="4">The sequence shown here is derived from an EMBL/GenBank/DDBJ whole genome shotgun (WGS) entry which is preliminary data.</text>
</comment>
<dbReference type="PATRIC" id="fig|298794.3.peg.6716"/>
<dbReference type="InterPro" id="IPR014440">
    <property type="entry name" value="HCCAis_GSTk"/>
</dbReference>
<dbReference type="GO" id="GO:0006749">
    <property type="term" value="P:glutathione metabolic process"/>
    <property type="evidence" value="ECO:0007669"/>
    <property type="project" value="TreeGrafter"/>
</dbReference>
<feature type="domain" description="DSBA-like thioredoxin" evidence="3">
    <location>
        <begin position="6"/>
        <end position="194"/>
    </location>
</feature>
<accession>A0A0J6VJ03</accession>
<gene>
    <name evidence="4" type="ORF">VQ02_10535</name>
</gene>
<evidence type="ECO:0000256" key="2">
    <source>
        <dbReference type="PIRSR" id="PIRSR006386-1"/>
    </source>
</evidence>
<organism evidence="4 5">
    <name type="scientific">Methylobacterium variabile</name>
    <dbReference type="NCBI Taxonomy" id="298794"/>
    <lineage>
        <taxon>Bacteria</taxon>
        <taxon>Pseudomonadati</taxon>
        <taxon>Pseudomonadota</taxon>
        <taxon>Alphaproteobacteria</taxon>
        <taxon>Hyphomicrobiales</taxon>
        <taxon>Methylobacteriaceae</taxon>
        <taxon>Methylobacterium</taxon>
    </lineage>
</organism>
<reference evidence="4 5" key="1">
    <citation type="submission" date="2015-03" db="EMBL/GenBank/DDBJ databases">
        <title>Genome sequencing of Methylobacterium variabile DSM 16961.</title>
        <authorList>
            <person name="Chaudhry V."/>
            <person name="Patil P.B."/>
        </authorList>
    </citation>
    <scope>NUCLEOTIDE SEQUENCE [LARGE SCALE GENOMIC DNA]</scope>
    <source>
        <strain evidence="4 5">DSM 16961</strain>
    </source>
</reference>
<dbReference type="EC" id="5.99.1.4" evidence="1"/>
<dbReference type="Proteomes" id="UP000035955">
    <property type="component" value="Unassembled WGS sequence"/>
</dbReference>
<proteinExistence type="inferred from homology"/>
<dbReference type="InterPro" id="IPR001853">
    <property type="entry name" value="DSBA-like_thioredoxin_dom"/>
</dbReference>
<dbReference type="GO" id="GO:0004364">
    <property type="term" value="F:glutathione transferase activity"/>
    <property type="evidence" value="ECO:0007669"/>
    <property type="project" value="TreeGrafter"/>
</dbReference>
<dbReference type="SUPFAM" id="SSF52833">
    <property type="entry name" value="Thioredoxin-like"/>
    <property type="match status" value="1"/>
</dbReference>
<name>A0A0J6VJ03_9HYPH</name>
<dbReference type="GO" id="GO:0018845">
    <property type="term" value="F:2-hydroxychromene-2-carboxylate isomerase activity"/>
    <property type="evidence" value="ECO:0007669"/>
    <property type="project" value="UniProtKB-UniRule"/>
</dbReference>
<dbReference type="AlphaFoldDB" id="A0A0J6VJ03"/>
<dbReference type="PIRSF" id="PIRSF006386">
    <property type="entry name" value="HCCAis_GSTk"/>
    <property type="match status" value="1"/>
</dbReference>
<dbReference type="InterPro" id="IPR044087">
    <property type="entry name" value="NahD-like"/>
</dbReference>
<dbReference type="InterPro" id="IPR051924">
    <property type="entry name" value="GST_Kappa/NadH"/>
</dbReference>
<comment type="similarity">
    <text evidence="1">Belongs to the GST superfamily. NadH family.</text>
</comment>
<keyword evidence="1" id="KW-0413">Isomerase</keyword>
<dbReference type="CDD" id="cd03022">
    <property type="entry name" value="DsbA_HCCA_Iso"/>
    <property type="match status" value="1"/>
</dbReference>
<evidence type="ECO:0000313" key="4">
    <source>
        <dbReference type="EMBL" id="KMO39076.1"/>
    </source>
</evidence>
<dbReference type="Gene3D" id="3.40.30.10">
    <property type="entry name" value="Glutaredoxin"/>
    <property type="match status" value="1"/>
</dbReference>
<sequence length="211" mass="23271">MPRRPTLEFWFEFASTYSYLSAMRIEALADAAGVSLRWRPFLLGPVFAAQGWTSSPFNLYPAKGRHMWRDLAREAARLGLPPVVRPDSFPQNSLAATRVAVHGAEEPWIGAYVRAVYAAEFARGESIAEPAAISAILNGLGLDGPALIRAATQEPVKNRLRSIGEEAKSRGLFGAPSFLTEDGELFWGNDRLEQALEWSVGERPAGMRRQN</sequence>
<evidence type="ECO:0000313" key="5">
    <source>
        <dbReference type="Proteomes" id="UP000035955"/>
    </source>
</evidence>
<dbReference type="RefSeq" id="WP_048444136.1">
    <property type="nucleotide sequence ID" value="NZ_LABY01000063.1"/>
</dbReference>
<evidence type="ECO:0000256" key="1">
    <source>
        <dbReference type="PIRNR" id="PIRNR006386"/>
    </source>
</evidence>
<dbReference type="GO" id="GO:1901170">
    <property type="term" value="P:naphthalene catabolic process"/>
    <property type="evidence" value="ECO:0007669"/>
    <property type="project" value="InterPro"/>
</dbReference>